<feature type="region of interest" description="Disordered" evidence="1">
    <location>
        <begin position="156"/>
        <end position="184"/>
    </location>
</feature>
<name>A0A7J8GQJ0_MOLMO</name>
<dbReference type="EMBL" id="JACASF010000008">
    <property type="protein sequence ID" value="KAF6462293.1"/>
    <property type="molecule type" value="Genomic_DNA"/>
</dbReference>
<evidence type="ECO:0000256" key="1">
    <source>
        <dbReference type="SAM" id="MobiDB-lite"/>
    </source>
</evidence>
<proteinExistence type="predicted"/>
<protein>
    <submittedName>
        <fullName evidence="2">Uncharacterized protein</fullName>
    </submittedName>
</protein>
<keyword evidence="3" id="KW-1185">Reference proteome</keyword>
<gene>
    <name evidence="2" type="ORF">HJG59_011328</name>
</gene>
<comment type="caution">
    <text evidence="2">The sequence shown here is derived from an EMBL/GenBank/DDBJ whole genome shotgun (WGS) entry which is preliminary data.</text>
</comment>
<sequence>MTTHLLAKAQSDFDRACHAPGSASAASERHKQLACCSGAQRSRTAQVLPALPTGAAYRRCLPALPTGAAYRRCLPALPTGAAYRRCLPALPTGAAYRRCLPALPTGAAYRRCLPALPTGAAYRRCLPALSERGPANNEILFQPHLPPFSFLAPAPRPPGRGQTEFGSGIAGLRAGGREKESGSIKATDLGKGSVLFQTQQNSSIGLFLRFQRTLWGFLY</sequence>
<organism evidence="2 3">
    <name type="scientific">Molossus molossus</name>
    <name type="common">Pallas' mastiff bat</name>
    <name type="synonym">Vespertilio molossus</name>
    <dbReference type="NCBI Taxonomy" id="27622"/>
    <lineage>
        <taxon>Eukaryota</taxon>
        <taxon>Metazoa</taxon>
        <taxon>Chordata</taxon>
        <taxon>Craniata</taxon>
        <taxon>Vertebrata</taxon>
        <taxon>Euteleostomi</taxon>
        <taxon>Mammalia</taxon>
        <taxon>Eutheria</taxon>
        <taxon>Laurasiatheria</taxon>
        <taxon>Chiroptera</taxon>
        <taxon>Yangochiroptera</taxon>
        <taxon>Molossidae</taxon>
        <taxon>Molossus</taxon>
    </lineage>
</organism>
<evidence type="ECO:0000313" key="3">
    <source>
        <dbReference type="Proteomes" id="UP000550707"/>
    </source>
</evidence>
<reference evidence="2 3" key="1">
    <citation type="journal article" date="2020" name="Nature">
        <title>Six reference-quality genomes reveal evolution of bat adaptations.</title>
        <authorList>
            <person name="Jebb D."/>
            <person name="Huang Z."/>
            <person name="Pippel M."/>
            <person name="Hughes G.M."/>
            <person name="Lavrichenko K."/>
            <person name="Devanna P."/>
            <person name="Winkler S."/>
            <person name="Jermiin L.S."/>
            <person name="Skirmuntt E.C."/>
            <person name="Katzourakis A."/>
            <person name="Burkitt-Gray L."/>
            <person name="Ray D.A."/>
            <person name="Sullivan K.A.M."/>
            <person name="Roscito J.G."/>
            <person name="Kirilenko B.M."/>
            <person name="Davalos L.M."/>
            <person name="Corthals A.P."/>
            <person name="Power M.L."/>
            <person name="Jones G."/>
            <person name="Ransome R.D."/>
            <person name="Dechmann D.K.N."/>
            <person name="Locatelli A.G."/>
            <person name="Puechmaille S.J."/>
            <person name="Fedrigo O."/>
            <person name="Jarvis E.D."/>
            <person name="Hiller M."/>
            <person name="Vernes S.C."/>
            <person name="Myers E.W."/>
            <person name="Teeling E.C."/>
        </authorList>
    </citation>
    <scope>NUCLEOTIDE SEQUENCE [LARGE SCALE GENOMIC DNA]</scope>
    <source>
        <strain evidence="2">MMolMol1</strain>
        <tissue evidence="2">Muscle</tissue>
    </source>
</reference>
<accession>A0A7J8GQJ0</accession>
<dbReference type="AlphaFoldDB" id="A0A7J8GQJ0"/>
<dbReference type="Proteomes" id="UP000550707">
    <property type="component" value="Unassembled WGS sequence"/>
</dbReference>
<evidence type="ECO:0000313" key="2">
    <source>
        <dbReference type="EMBL" id="KAF6462293.1"/>
    </source>
</evidence>
<dbReference type="InParanoid" id="A0A7J8GQJ0"/>